<evidence type="ECO:0000313" key="2">
    <source>
        <dbReference type="Proteomes" id="UP000032049"/>
    </source>
</evidence>
<comment type="caution">
    <text evidence="1">The sequence shown here is derived from an EMBL/GenBank/DDBJ whole genome shotgun (WGS) entry which is preliminary data.</text>
</comment>
<proteinExistence type="predicted"/>
<reference evidence="1 2" key="1">
    <citation type="submission" date="2015-01" db="EMBL/GenBank/DDBJ databases">
        <title>Draft genome sequence of Pedobacter sp. NL19 isolated from sludge of an effluent treatment pond in an abandoned uranium mine.</title>
        <authorList>
            <person name="Santos T."/>
            <person name="Caetano T."/>
            <person name="Covas C."/>
            <person name="Cruz A."/>
            <person name="Mendo S."/>
        </authorList>
    </citation>
    <scope>NUCLEOTIDE SEQUENCE [LARGE SCALE GENOMIC DNA]</scope>
    <source>
        <strain evidence="1 2">NL19</strain>
    </source>
</reference>
<dbReference type="OrthoDB" id="4762924at2"/>
<protein>
    <recommendedName>
        <fullName evidence="3">SnoaL-like domain-containing protein</fullName>
    </recommendedName>
</protein>
<dbReference type="EMBL" id="JXRA01000001">
    <property type="protein sequence ID" value="KIO79052.1"/>
    <property type="molecule type" value="Genomic_DNA"/>
</dbReference>
<evidence type="ECO:0008006" key="3">
    <source>
        <dbReference type="Google" id="ProtNLM"/>
    </source>
</evidence>
<name>A0A0D0GP68_9SPHI</name>
<organism evidence="1 2">
    <name type="scientific">Pedobacter lusitanus</name>
    <dbReference type="NCBI Taxonomy" id="1503925"/>
    <lineage>
        <taxon>Bacteria</taxon>
        <taxon>Pseudomonadati</taxon>
        <taxon>Bacteroidota</taxon>
        <taxon>Sphingobacteriia</taxon>
        <taxon>Sphingobacteriales</taxon>
        <taxon>Sphingobacteriaceae</taxon>
        <taxon>Pedobacter</taxon>
    </lineage>
</organism>
<dbReference type="AlphaFoldDB" id="A0A0D0GP68"/>
<dbReference type="SUPFAM" id="SSF54427">
    <property type="entry name" value="NTF2-like"/>
    <property type="match status" value="1"/>
</dbReference>
<dbReference type="Proteomes" id="UP000032049">
    <property type="component" value="Unassembled WGS sequence"/>
</dbReference>
<dbReference type="InterPro" id="IPR032710">
    <property type="entry name" value="NTF2-like_dom_sf"/>
</dbReference>
<evidence type="ECO:0000313" key="1">
    <source>
        <dbReference type="EMBL" id="KIO79052.1"/>
    </source>
</evidence>
<sequence>MLTDQIKNQTIKKAIDALQNADKTAWFALFTADAKLYDDGNEVDFKPFFEKAIGHERFTVIDRVEDGGLAIYGKFHSDQWGDFKTYFRFQLDEKGKISRLNIGQANY</sequence>
<gene>
    <name evidence="1" type="ORF">TH53_00025</name>
</gene>
<dbReference type="STRING" id="1503925.TH53_00025"/>
<dbReference type="Gene3D" id="3.10.450.50">
    <property type="match status" value="1"/>
</dbReference>
<keyword evidence="2" id="KW-1185">Reference proteome</keyword>
<accession>A0A0D0GP68</accession>